<sequence length="68" mass="7478">MGLDFFSYNACCFFFISSKASTAIDIISPPESQADGKTLVSSDGTFALGFFSPGSSNKRFHWLVEDRK</sequence>
<keyword evidence="2" id="KW-1185">Reference proteome</keyword>
<gene>
    <name evidence="1" type="ORF">V6N12_054544</name>
</gene>
<accession>A0ABR2D139</accession>
<dbReference type="EMBL" id="JBBPBM010000038">
    <property type="protein sequence ID" value="KAK8527326.1"/>
    <property type="molecule type" value="Genomic_DNA"/>
</dbReference>
<protein>
    <submittedName>
        <fullName evidence="1">Uncharacterized protein</fullName>
    </submittedName>
</protein>
<dbReference type="Proteomes" id="UP001472677">
    <property type="component" value="Unassembled WGS sequence"/>
</dbReference>
<proteinExistence type="predicted"/>
<reference evidence="1 2" key="1">
    <citation type="journal article" date="2024" name="G3 (Bethesda)">
        <title>Genome assembly of Hibiscus sabdariffa L. provides insights into metabolisms of medicinal natural products.</title>
        <authorList>
            <person name="Kim T."/>
        </authorList>
    </citation>
    <scope>NUCLEOTIDE SEQUENCE [LARGE SCALE GENOMIC DNA]</scope>
    <source>
        <strain evidence="1">TK-2024</strain>
        <tissue evidence="1">Old leaves</tissue>
    </source>
</reference>
<comment type="caution">
    <text evidence="1">The sequence shown here is derived from an EMBL/GenBank/DDBJ whole genome shotgun (WGS) entry which is preliminary data.</text>
</comment>
<name>A0ABR2D139_9ROSI</name>
<evidence type="ECO:0000313" key="1">
    <source>
        <dbReference type="EMBL" id="KAK8527326.1"/>
    </source>
</evidence>
<evidence type="ECO:0000313" key="2">
    <source>
        <dbReference type="Proteomes" id="UP001472677"/>
    </source>
</evidence>
<organism evidence="1 2">
    <name type="scientific">Hibiscus sabdariffa</name>
    <name type="common">roselle</name>
    <dbReference type="NCBI Taxonomy" id="183260"/>
    <lineage>
        <taxon>Eukaryota</taxon>
        <taxon>Viridiplantae</taxon>
        <taxon>Streptophyta</taxon>
        <taxon>Embryophyta</taxon>
        <taxon>Tracheophyta</taxon>
        <taxon>Spermatophyta</taxon>
        <taxon>Magnoliopsida</taxon>
        <taxon>eudicotyledons</taxon>
        <taxon>Gunneridae</taxon>
        <taxon>Pentapetalae</taxon>
        <taxon>rosids</taxon>
        <taxon>malvids</taxon>
        <taxon>Malvales</taxon>
        <taxon>Malvaceae</taxon>
        <taxon>Malvoideae</taxon>
        <taxon>Hibiscus</taxon>
    </lineage>
</organism>